<dbReference type="AlphaFoldDB" id="A0A0B6XXK9"/>
<protein>
    <submittedName>
        <fullName evidence="1">Uncharacterized protein</fullName>
    </submittedName>
</protein>
<proteinExistence type="predicted"/>
<accession>A0A0B6XXK9</accession>
<evidence type="ECO:0000313" key="1">
    <source>
        <dbReference type="EMBL" id="CEK47995.1"/>
    </source>
</evidence>
<gene>
    <name evidence="1" type="primary">ORF2848</name>
</gene>
<sequence>MDKKEKNKRSTGICRCELPECIGKLAILKTSEMLPLVDWLRVKILQQHHNHTCQNLVQVKAPVYKKQE</sequence>
<dbReference type="EMBL" id="HACG01001130">
    <property type="protein sequence ID" value="CEK47995.1"/>
    <property type="molecule type" value="Transcribed_RNA"/>
</dbReference>
<name>A0A0B6XXK9_9EUPU</name>
<reference evidence="1" key="1">
    <citation type="submission" date="2014-12" db="EMBL/GenBank/DDBJ databases">
        <title>Insight into the proteome of Arion vulgaris.</title>
        <authorList>
            <person name="Aradska J."/>
            <person name="Bulat T."/>
            <person name="Smidak R."/>
            <person name="Sarate P."/>
            <person name="Gangsoo J."/>
            <person name="Sialana F."/>
            <person name="Bilban M."/>
            <person name="Lubec G."/>
        </authorList>
    </citation>
    <scope>NUCLEOTIDE SEQUENCE</scope>
    <source>
        <tissue evidence="1">Skin</tissue>
    </source>
</reference>
<organism evidence="1">
    <name type="scientific">Arion vulgaris</name>
    <dbReference type="NCBI Taxonomy" id="1028688"/>
    <lineage>
        <taxon>Eukaryota</taxon>
        <taxon>Metazoa</taxon>
        <taxon>Spiralia</taxon>
        <taxon>Lophotrochozoa</taxon>
        <taxon>Mollusca</taxon>
        <taxon>Gastropoda</taxon>
        <taxon>Heterobranchia</taxon>
        <taxon>Euthyneura</taxon>
        <taxon>Panpulmonata</taxon>
        <taxon>Eupulmonata</taxon>
        <taxon>Stylommatophora</taxon>
        <taxon>Helicina</taxon>
        <taxon>Arionoidea</taxon>
        <taxon>Arionidae</taxon>
        <taxon>Arion</taxon>
    </lineage>
</organism>